<keyword evidence="1" id="KW-0378">Hydrolase</keyword>
<evidence type="ECO:0000256" key="1">
    <source>
        <dbReference type="ARBA" id="ARBA00022801"/>
    </source>
</evidence>
<sequence length="293" mass="33462">MFDTHAHLNFNRFKKTLEEVIEASQKAGVKYMVVPGTDIPSSEKALEIARNHENIFAAVGIHPHHAVSLVPLEERSDDRISKEALLEGVLQNDTQGNIVAIGEIGLDQHVYEQTKYENYHIDEAFIIAQKDILVKQIQLAKKYEKSVIVHNREAKDHLLEILNIHWDSYFEGKMVFHCCEPDKDLLEFAKSHKIFIGVDGDVTYSQEKQEFIKNVPLEMLVLETDSPFLLPEPLRSQKKYPNTPANIPLISKYIANLLGRSVEEVVKITTENALSLFLHRTSSNERIRTISQP</sequence>
<dbReference type="InterPro" id="IPR032466">
    <property type="entry name" value="Metal_Hydrolase"/>
</dbReference>
<evidence type="ECO:0000313" key="3">
    <source>
        <dbReference type="EMBL" id="OGK29209.1"/>
    </source>
</evidence>
<dbReference type="Proteomes" id="UP000177027">
    <property type="component" value="Unassembled WGS sequence"/>
</dbReference>
<feature type="binding site" evidence="2">
    <location>
        <position position="225"/>
    </location>
    <ligand>
        <name>a divalent metal cation</name>
        <dbReference type="ChEBI" id="CHEBI:60240"/>
        <label>1</label>
    </ligand>
</feature>
<dbReference type="PANTHER" id="PTHR46124">
    <property type="entry name" value="D-AMINOACYL-TRNA DEACYLASE"/>
    <property type="match status" value="1"/>
</dbReference>
<name>A0A1F7HD70_9BACT</name>
<evidence type="ECO:0000256" key="2">
    <source>
        <dbReference type="PIRSR" id="PIRSR005902-1"/>
    </source>
</evidence>
<dbReference type="Gene3D" id="3.20.20.140">
    <property type="entry name" value="Metal-dependent hydrolases"/>
    <property type="match status" value="1"/>
</dbReference>
<protein>
    <recommendedName>
        <fullName evidence="5">Hydrolase TatD</fullName>
    </recommendedName>
</protein>
<reference evidence="3 4" key="1">
    <citation type="journal article" date="2016" name="Nat. Commun.">
        <title>Thousands of microbial genomes shed light on interconnected biogeochemical processes in an aquifer system.</title>
        <authorList>
            <person name="Anantharaman K."/>
            <person name="Brown C.T."/>
            <person name="Hug L.A."/>
            <person name="Sharon I."/>
            <person name="Castelle C.J."/>
            <person name="Probst A.J."/>
            <person name="Thomas B.C."/>
            <person name="Singh A."/>
            <person name="Wilkins M.J."/>
            <person name="Karaoz U."/>
            <person name="Brodie E.L."/>
            <person name="Williams K.H."/>
            <person name="Hubbard S.S."/>
            <person name="Banfield J.F."/>
        </authorList>
    </citation>
    <scope>NUCLEOTIDE SEQUENCE [LARGE SCALE GENOMIC DNA]</scope>
</reference>
<dbReference type="PIRSF" id="PIRSF005902">
    <property type="entry name" value="DNase_TatD"/>
    <property type="match status" value="1"/>
</dbReference>
<dbReference type="GO" id="GO:0046872">
    <property type="term" value="F:metal ion binding"/>
    <property type="evidence" value="ECO:0007669"/>
    <property type="project" value="UniProtKB-KW"/>
</dbReference>
<dbReference type="PANTHER" id="PTHR46124:SF2">
    <property type="entry name" value="D-AMINOACYL-TRNA DEACYLASE"/>
    <property type="match status" value="1"/>
</dbReference>
<gene>
    <name evidence="3" type="ORF">A3D06_02490</name>
</gene>
<dbReference type="CDD" id="cd01310">
    <property type="entry name" value="TatD_DNAse"/>
    <property type="match status" value="1"/>
</dbReference>
<feature type="binding site" evidence="2">
    <location>
        <position position="103"/>
    </location>
    <ligand>
        <name>a divalent metal cation</name>
        <dbReference type="ChEBI" id="CHEBI:60240"/>
        <label>1</label>
    </ligand>
</feature>
<dbReference type="Pfam" id="PF01026">
    <property type="entry name" value="TatD_DNase"/>
    <property type="match status" value="1"/>
</dbReference>
<keyword evidence="2" id="KW-0479">Metal-binding</keyword>
<feature type="binding site" evidence="2">
    <location>
        <position position="177"/>
    </location>
    <ligand>
        <name>a divalent metal cation</name>
        <dbReference type="ChEBI" id="CHEBI:60240"/>
        <label>2</label>
    </ligand>
</feature>
<comment type="caution">
    <text evidence="3">The sequence shown here is derived from an EMBL/GenBank/DDBJ whole genome shotgun (WGS) entry which is preliminary data.</text>
</comment>
<dbReference type="GO" id="GO:0016788">
    <property type="term" value="F:hydrolase activity, acting on ester bonds"/>
    <property type="evidence" value="ECO:0007669"/>
    <property type="project" value="InterPro"/>
</dbReference>
<feature type="binding site" evidence="2">
    <location>
        <position position="150"/>
    </location>
    <ligand>
        <name>a divalent metal cation</name>
        <dbReference type="ChEBI" id="CHEBI:60240"/>
        <label>2</label>
    </ligand>
</feature>
<evidence type="ECO:0008006" key="5">
    <source>
        <dbReference type="Google" id="ProtNLM"/>
    </source>
</evidence>
<dbReference type="SUPFAM" id="SSF51556">
    <property type="entry name" value="Metallo-dependent hydrolases"/>
    <property type="match status" value="1"/>
</dbReference>
<dbReference type="InterPro" id="IPR001130">
    <property type="entry name" value="TatD-like"/>
</dbReference>
<evidence type="ECO:0000313" key="4">
    <source>
        <dbReference type="Proteomes" id="UP000177027"/>
    </source>
</evidence>
<feature type="binding site" evidence="2">
    <location>
        <position position="5"/>
    </location>
    <ligand>
        <name>a divalent metal cation</name>
        <dbReference type="ChEBI" id="CHEBI:60240"/>
        <label>1</label>
    </ligand>
</feature>
<dbReference type="EMBL" id="MFZS01000013">
    <property type="protein sequence ID" value="OGK29209.1"/>
    <property type="molecule type" value="Genomic_DNA"/>
</dbReference>
<proteinExistence type="predicted"/>
<organism evidence="3 4">
    <name type="scientific">Candidatus Roizmanbacteria bacterium RIFCSPHIGHO2_02_FULL_40_9</name>
    <dbReference type="NCBI Taxonomy" id="1802042"/>
    <lineage>
        <taxon>Bacteria</taxon>
        <taxon>Candidatus Roizmaniibacteriota</taxon>
    </lineage>
</organism>
<dbReference type="PROSITE" id="PS01137">
    <property type="entry name" value="TATD_1"/>
    <property type="match status" value="1"/>
</dbReference>
<feature type="binding site" evidence="2">
    <location>
        <position position="7"/>
    </location>
    <ligand>
        <name>a divalent metal cation</name>
        <dbReference type="ChEBI" id="CHEBI:60240"/>
        <label>1</label>
    </ligand>
</feature>
<dbReference type="InterPro" id="IPR018228">
    <property type="entry name" value="DNase_TatD-rel_CS"/>
</dbReference>
<accession>A0A1F7HD70</accession>
<dbReference type="AlphaFoldDB" id="A0A1F7HD70"/>